<dbReference type="OrthoDB" id="5115613at2"/>
<dbReference type="eggNOG" id="COG0748">
    <property type="taxonomic scope" value="Bacteria"/>
</dbReference>
<name>Q2JCX0_FRACC</name>
<reference evidence="3 4" key="1">
    <citation type="journal article" date="2007" name="Genome Res.">
        <title>Genome characteristics of facultatively symbiotic Frankia sp. strains reflect host range and host plant biogeography.</title>
        <authorList>
            <person name="Normand P."/>
            <person name="Lapierre P."/>
            <person name="Tisa L.S."/>
            <person name="Gogarten J.P."/>
            <person name="Alloisio N."/>
            <person name="Bagnarol E."/>
            <person name="Bassi C.A."/>
            <person name="Berry A.M."/>
            <person name="Bickhart D.M."/>
            <person name="Choisne N."/>
            <person name="Couloux A."/>
            <person name="Cournoyer B."/>
            <person name="Cruveiller S."/>
            <person name="Daubin V."/>
            <person name="Demange N."/>
            <person name="Francino M.P."/>
            <person name="Goltsman E."/>
            <person name="Huang Y."/>
            <person name="Kopp O.R."/>
            <person name="Labarre L."/>
            <person name="Lapidus A."/>
            <person name="Lavire C."/>
            <person name="Marechal J."/>
            <person name="Martinez M."/>
            <person name="Mastronunzio J.E."/>
            <person name="Mullin B.C."/>
            <person name="Niemann J."/>
            <person name="Pujic P."/>
            <person name="Rawnsley T."/>
            <person name="Rouy Z."/>
            <person name="Schenowitz C."/>
            <person name="Sellstedt A."/>
            <person name="Tavares F."/>
            <person name="Tomkins J.P."/>
            <person name="Vallenet D."/>
            <person name="Valverde C."/>
            <person name="Wall L.G."/>
            <person name="Wang Y."/>
            <person name="Medigue C."/>
            <person name="Benson D.R."/>
        </authorList>
    </citation>
    <scope>NUCLEOTIDE SEQUENCE [LARGE SCALE GENOMIC DNA]</scope>
    <source>
        <strain evidence="4">DSM 45818 / CECT 9043 / CcI3</strain>
    </source>
</reference>
<evidence type="ECO:0000259" key="2">
    <source>
        <dbReference type="Pfam" id="PF01243"/>
    </source>
</evidence>
<dbReference type="Pfam" id="PF01243">
    <property type="entry name" value="PNPOx_N"/>
    <property type="match status" value="1"/>
</dbReference>
<proteinExistence type="predicted"/>
<dbReference type="KEGG" id="fra:Francci3_1496"/>
<dbReference type="STRING" id="106370.Francci3_1496"/>
<dbReference type="GO" id="GO:0005829">
    <property type="term" value="C:cytosol"/>
    <property type="evidence" value="ECO:0007669"/>
    <property type="project" value="TreeGrafter"/>
</dbReference>
<keyword evidence="4" id="KW-1185">Reference proteome</keyword>
<evidence type="ECO:0000313" key="4">
    <source>
        <dbReference type="Proteomes" id="UP000001937"/>
    </source>
</evidence>
<dbReference type="Proteomes" id="UP000001937">
    <property type="component" value="Chromosome"/>
</dbReference>
<dbReference type="EMBL" id="CP000249">
    <property type="protein sequence ID" value="ABD10872.1"/>
    <property type="molecule type" value="Genomic_DNA"/>
</dbReference>
<dbReference type="InterPro" id="IPR011576">
    <property type="entry name" value="Pyridox_Oxase_N"/>
</dbReference>
<evidence type="ECO:0000256" key="1">
    <source>
        <dbReference type="ARBA" id="ARBA00023002"/>
    </source>
</evidence>
<evidence type="ECO:0000313" key="3">
    <source>
        <dbReference type="EMBL" id="ABD10872.1"/>
    </source>
</evidence>
<dbReference type="RefSeq" id="WP_011435935.1">
    <property type="nucleotide sequence ID" value="NC_007777.1"/>
</dbReference>
<dbReference type="InterPro" id="IPR012349">
    <property type="entry name" value="Split_barrel_FMN-bd"/>
</dbReference>
<keyword evidence="1" id="KW-0560">Oxidoreductase</keyword>
<dbReference type="GO" id="GO:0016627">
    <property type="term" value="F:oxidoreductase activity, acting on the CH-CH group of donors"/>
    <property type="evidence" value="ECO:0007669"/>
    <property type="project" value="TreeGrafter"/>
</dbReference>
<protein>
    <submittedName>
        <fullName evidence="3">Pyridoxamine 5'-phosphate oxidase-related, FMN-binding</fullName>
    </submittedName>
</protein>
<dbReference type="AlphaFoldDB" id="Q2JCX0"/>
<accession>Q2JCX0</accession>
<organism evidence="3 4">
    <name type="scientific">Frankia casuarinae (strain DSM 45818 / CECT 9043 / HFP020203 / CcI3)</name>
    <dbReference type="NCBI Taxonomy" id="106370"/>
    <lineage>
        <taxon>Bacteria</taxon>
        <taxon>Bacillati</taxon>
        <taxon>Actinomycetota</taxon>
        <taxon>Actinomycetes</taxon>
        <taxon>Frankiales</taxon>
        <taxon>Frankiaceae</taxon>
        <taxon>Frankia</taxon>
    </lineage>
</organism>
<sequence length="180" mass="20007">MAEFSCHDGAVTTSWRDFEAAQPALAKTARTRFAAFRHHILATVRADGSPRTSGIETNFRFGELWLGSMPDARKSRDLRRDPRFALAANPGPGQDLAGGDIRVSGRARWINDEEVLASFATEVGPPTPFDLFRVELTEVVRTSVDEPAGEIVLESWRPGYRGVRVQRRGNGPVRETWAEE</sequence>
<gene>
    <name evidence="3" type="ordered locus">Francci3_1496</name>
</gene>
<dbReference type="HOGENOM" id="CLU_134850_0_0_11"/>
<dbReference type="Gene3D" id="2.30.110.10">
    <property type="entry name" value="Electron Transport, Fmn-binding Protein, Chain A"/>
    <property type="match status" value="1"/>
</dbReference>
<dbReference type="InterPro" id="IPR052019">
    <property type="entry name" value="F420H2_bilvrd_red/Heme_oxyg"/>
</dbReference>
<dbReference type="PANTHER" id="PTHR35176">
    <property type="entry name" value="HEME OXYGENASE HI_0854-RELATED"/>
    <property type="match status" value="1"/>
</dbReference>
<feature type="domain" description="Pyridoxamine 5'-phosphate oxidase N-terminal" evidence="2">
    <location>
        <begin position="28"/>
        <end position="139"/>
    </location>
</feature>
<dbReference type="SUPFAM" id="SSF50475">
    <property type="entry name" value="FMN-binding split barrel"/>
    <property type="match status" value="1"/>
</dbReference>
<dbReference type="GO" id="GO:0070967">
    <property type="term" value="F:coenzyme F420 binding"/>
    <property type="evidence" value="ECO:0007669"/>
    <property type="project" value="TreeGrafter"/>
</dbReference>
<dbReference type="PANTHER" id="PTHR35176:SF6">
    <property type="entry name" value="HEME OXYGENASE HI_0854-RELATED"/>
    <property type="match status" value="1"/>
</dbReference>